<comment type="catalytic activity">
    <reaction evidence="8">
        <text>ADP(in) + ATP(out) = ADP(out) + ATP(in)</text>
        <dbReference type="Rhea" id="RHEA:34999"/>
        <dbReference type="ChEBI" id="CHEBI:30616"/>
        <dbReference type="ChEBI" id="CHEBI:456216"/>
    </reaction>
    <physiologicalReaction direction="left-to-right" evidence="8">
        <dbReference type="Rhea" id="RHEA:35000"/>
    </physiologicalReaction>
</comment>
<dbReference type="InterPro" id="IPR002113">
    <property type="entry name" value="ADT_euk_type"/>
</dbReference>
<evidence type="ECO:0000256" key="9">
    <source>
        <dbReference type="PROSITE-ProRule" id="PRU00282"/>
    </source>
</evidence>
<dbReference type="GO" id="GO:0140021">
    <property type="term" value="P:mitochondrial ADP transmembrane transport"/>
    <property type="evidence" value="ECO:0007669"/>
    <property type="project" value="InterPro"/>
</dbReference>
<dbReference type="InterPro" id="IPR023395">
    <property type="entry name" value="MCP_dom_sf"/>
</dbReference>
<comment type="function">
    <text evidence="11">Catalyzes the exchange of ADP and ATP across the membrane.</text>
</comment>
<dbReference type="GO" id="GO:0005743">
    <property type="term" value="C:mitochondrial inner membrane"/>
    <property type="evidence" value="ECO:0007669"/>
    <property type="project" value="InterPro"/>
</dbReference>
<dbReference type="Proteomes" id="UP001222027">
    <property type="component" value="Unassembled WGS sequence"/>
</dbReference>
<dbReference type="PRINTS" id="PR00927">
    <property type="entry name" value="ADPTRNSLCASE"/>
</dbReference>
<dbReference type="PROSITE" id="PS50920">
    <property type="entry name" value="SOLCAR"/>
    <property type="match status" value="1"/>
</dbReference>
<evidence type="ECO:0000256" key="6">
    <source>
        <dbReference type="ARBA" id="ARBA00022989"/>
    </source>
</evidence>
<gene>
    <name evidence="12" type="ORF">OPV22_009911</name>
</gene>
<comment type="subcellular location">
    <subcellularLocation>
        <location evidence="1 11">Membrane</location>
        <topology evidence="1 11">Multi-pass membrane protein</topology>
    </subcellularLocation>
</comment>
<accession>A0AAV8PU55</accession>
<evidence type="ECO:0000256" key="11">
    <source>
        <dbReference type="RuleBase" id="RU368008"/>
    </source>
</evidence>
<dbReference type="Pfam" id="PF00153">
    <property type="entry name" value="Mito_carr"/>
    <property type="match status" value="1"/>
</dbReference>
<keyword evidence="6" id="KW-1133">Transmembrane helix</keyword>
<dbReference type="GO" id="GO:1990544">
    <property type="term" value="P:mitochondrial ATP transmembrane transport"/>
    <property type="evidence" value="ECO:0007669"/>
    <property type="project" value="InterPro"/>
</dbReference>
<evidence type="ECO:0000313" key="12">
    <source>
        <dbReference type="EMBL" id="KAJ8499359.1"/>
    </source>
</evidence>
<evidence type="ECO:0000256" key="10">
    <source>
        <dbReference type="RuleBase" id="RU000488"/>
    </source>
</evidence>
<keyword evidence="4 9" id="KW-0812">Transmembrane</keyword>
<dbReference type="InterPro" id="IPR002067">
    <property type="entry name" value="MCP"/>
</dbReference>
<keyword evidence="5" id="KW-0677">Repeat</keyword>
<keyword evidence="7 9" id="KW-0472">Membrane</keyword>
<comment type="caution">
    <text evidence="12">The sequence shown here is derived from an EMBL/GenBank/DDBJ whole genome shotgun (WGS) entry which is preliminary data.</text>
</comment>
<evidence type="ECO:0000256" key="5">
    <source>
        <dbReference type="ARBA" id="ARBA00022737"/>
    </source>
</evidence>
<dbReference type="InterPro" id="IPR018108">
    <property type="entry name" value="MCP_transmembrane"/>
</dbReference>
<dbReference type="Gene3D" id="1.50.40.10">
    <property type="entry name" value="Mitochondrial carrier domain"/>
    <property type="match status" value="1"/>
</dbReference>
<protein>
    <recommendedName>
        <fullName evidence="11">ADP/ATP translocase</fullName>
    </recommendedName>
    <alternativeName>
        <fullName evidence="11">ADP,ATP carrier protein</fullName>
    </alternativeName>
</protein>
<evidence type="ECO:0000256" key="4">
    <source>
        <dbReference type="ARBA" id="ARBA00022692"/>
    </source>
</evidence>
<evidence type="ECO:0000256" key="7">
    <source>
        <dbReference type="ARBA" id="ARBA00023136"/>
    </source>
</evidence>
<dbReference type="AlphaFoldDB" id="A0AAV8PU55"/>
<reference evidence="12 13" key="1">
    <citation type="submission" date="2022-12" db="EMBL/GenBank/DDBJ databases">
        <title>Chromosome-scale assembly of the Ensete ventricosum genome.</title>
        <authorList>
            <person name="Dussert Y."/>
            <person name="Stocks J."/>
            <person name="Wendawek A."/>
            <person name="Woldeyes F."/>
            <person name="Nichols R.A."/>
            <person name="Borrell J.S."/>
        </authorList>
    </citation>
    <scope>NUCLEOTIDE SEQUENCE [LARGE SCALE GENOMIC DNA]</scope>
    <source>
        <strain evidence="13">cv. Maze</strain>
        <tissue evidence="12">Seeds</tissue>
    </source>
</reference>
<dbReference type="PANTHER" id="PTHR45635:SF8">
    <property type="entry name" value="ADP,ATP CARRIER PROTEIN ER-ANT1"/>
    <property type="match status" value="1"/>
</dbReference>
<name>A0AAV8PU55_ENSVE</name>
<dbReference type="SUPFAM" id="SSF103506">
    <property type="entry name" value="Mitochondrial carrier"/>
    <property type="match status" value="1"/>
</dbReference>
<comment type="subunit">
    <text evidence="11">Monomer.</text>
</comment>
<dbReference type="PRINTS" id="PR00926">
    <property type="entry name" value="MITOCARRIER"/>
</dbReference>
<keyword evidence="13" id="KW-1185">Reference proteome</keyword>
<dbReference type="GO" id="GO:0005471">
    <property type="term" value="F:ATP:ADP antiporter activity"/>
    <property type="evidence" value="ECO:0007669"/>
    <property type="project" value="UniProtKB-UniRule"/>
</dbReference>
<organism evidence="12 13">
    <name type="scientific">Ensete ventricosum</name>
    <name type="common">Abyssinian banana</name>
    <name type="synonym">Musa ensete</name>
    <dbReference type="NCBI Taxonomy" id="4639"/>
    <lineage>
        <taxon>Eukaryota</taxon>
        <taxon>Viridiplantae</taxon>
        <taxon>Streptophyta</taxon>
        <taxon>Embryophyta</taxon>
        <taxon>Tracheophyta</taxon>
        <taxon>Spermatophyta</taxon>
        <taxon>Magnoliopsida</taxon>
        <taxon>Liliopsida</taxon>
        <taxon>Zingiberales</taxon>
        <taxon>Musaceae</taxon>
        <taxon>Ensete</taxon>
    </lineage>
</organism>
<evidence type="ECO:0000256" key="8">
    <source>
        <dbReference type="ARBA" id="ARBA00024143"/>
    </source>
</evidence>
<keyword evidence="3 10" id="KW-0813">Transport</keyword>
<comment type="similarity">
    <text evidence="2 10">Belongs to the mitochondrial carrier (TC 2.A.29) family.</text>
</comment>
<sequence length="148" mass="16483">MGVAIDAAPVTVVAPPSKNMATDFVMGGASAVVAKSGAAPVERVKLLVQNQGELLRRGYLTRPYKGIGDCFARVLRGEGVLALWRRNQANVVRYFQTQVGIFLEEDRWFSLNCISAIRFLLMEMRIRRKNLLGKEKPYTHSTQIATQT</sequence>
<evidence type="ECO:0000256" key="3">
    <source>
        <dbReference type="ARBA" id="ARBA00022448"/>
    </source>
</evidence>
<feature type="repeat" description="Solcar" evidence="9">
    <location>
        <begin position="18"/>
        <end position="111"/>
    </location>
</feature>
<evidence type="ECO:0000256" key="2">
    <source>
        <dbReference type="ARBA" id="ARBA00006375"/>
    </source>
</evidence>
<evidence type="ECO:0000256" key="1">
    <source>
        <dbReference type="ARBA" id="ARBA00004141"/>
    </source>
</evidence>
<dbReference type="EMBL" id="JAQQAF010000003">
    <property type="protein sequence ID" value="KAJ8499359.1"/>
    <property type="molecule type" value="Genomic_DNA"/>
</dbReference>
<dbReference type="PANTHER" id="PTHR45635">
    <property type="entry name" value="ADP,ATP CARRIER PROTEIN 1-RELATED-RELATED"/>
    <property type="match status" value="1"/>
</dbReference>
<proteinExistence type="inferred from homology"/>
<evidence type="ECO:0000313" key="13">
    <source>
        <dbReference type="Proteomes" id="UP001222027"/>
    </source>
</evidence>